<dbReference type="Proteomes" id="UP000034246">
    <property type="component" value="Unassembled WGS sequence"/>
</dbReference>
<accession>A0A0G0NGD6</accession>
<gene>
    <name evidence="1" type="ORF">UT39_C0002G0062</name>
</gene>
<name>A0A0G0NGD6_9BACT</name>
<comment type="caution">
    <text evidence="1">The sequence shown here is derived from an EMBL/GenBank/DDBJ whole genome shotgun (WGS) entry which is preliminary data.</text>
</comment>
<dbReference type="EMBL" id="LBWP01000002">
    <property type="protein sequence ID" value="KKR11881.1"/>
    <property type="molecule type" value="Genomic_DNA"/>
</dbReference>
<evidence type="ECO:0000313" key="2">
    <source>
        <dbReference type="Proteomes" id="UP000034246"/>
    </source>
</evidence>
<evidence type="ECO:0000313" key="1">
    <source>
        <dbReference type="EMBL" id="KKR11881.1"/>
    </source>
</evidence>
<proteinExistence type="predicted"/>
<protein>
    <submittedName>
        <fullName evidence="1">Uncharacterized protein</fullName>
    </submittedName>
</protein>
<organism evidence="1 2">
    <name type="scientific">Candidatus Woesebacteria bacterium GW2011_GWA1_39_21</name>
    <dbReference type="NCBI Taxonomy" id="1618550"/>
    <lineage>
        <taxon>Bacteria</taxon>
        <taxon>Candidatus Woeseibacteriota</taxon>
    </lineage>
</organism>
<sequence length="100" mass="11751">MTGAKTFSTVGDVLQKFNKNEDKYISREFQKYAYGLARELNDLEHKSLYMRLAKNTPRPLLEVARSFVKDAYQVKSKARLFMWKLAKLKSEKVDTQEGRR</sequence>
<dbReference type="STRING" id="1618550.UT39_C0002G0062"/>
<dbReference type="AlphaFoldDB" id="A0A0G0NGD6"/>
<reference evidence="1 2" key="1">
    <citation type="journal article" date="2015" name="Nature">
        <title>rRNA introns, odd ribosomes, and small enigmatic genomes across a large radiation of phyla.</title>
        <authorList>
            <person name="Brown C.T."/>
            <person name="Hug L.A."/>
            <person name="Thomas B.C."/>
            <person name="Sharon I."/>
            <person name="Castelle C.J."/>
            <person name="Singh A."/>
            <person name="Wilkins M.J."/>
            <person name="Williams K.H."/>
            <person name="Banfield J.F."/>
        </authorList>
    </citation>
    <scope>NUCLEOTIDE SEQUENCE [LARGE SCALE GENOMIC DNA]</scope>
</reference>